<comment type="similarity">
    <text evidence="3">Belongs to the complex I subunit 2 family.</text>
</comment>
<dbReference type="InterPro" id="IPR001750">
    <property type="entry name" value="ND/Mrp_TM"/>
</dbReference>
<dbReference type="GeneID" id="38281417"/>
<dbReference type="PANTHER" id="PTHR46552">
    <property type="entry name" value="NADH-UBIQUINONE OXIDOREDUCTASE CHAIN 2"/>
    <property type="match status" value="1"/>
</dbReference>
<dbReference type="CTD" id="4536"/>
<keyword evidence="12 19" id="KW-1133">Transmembrane helix</keyword>
<dbReference type="Pfam" id="PF00361">
    <property type="entry name" value="Proton_antipo_M"/>
    <property type="match status" value="1"/>
</dbReference>
<keyword evidence="9" id="KW-0999">Mitochondrion inner membrane</keyword>
<dbReference type="InterPro" id="IPR050175">
    <property type="entry name" value="Complex_I_Subunit_2"/>
</dbReference>
<evidence type="ECO:0000256" key="7">
    <source>
        <dbReference type="ARBA" id="ARBA00022660"/>
    </source>
</evidence>
<gene>
    <name evidence="21" type="primary">ND2</name>
</gene>
<keyword evidence="11" id="KW-0249">Electron transport</keyword>
<geneLocation type="mitochondrion" evidence="21"/>
<keyword evidence="13" id="KW-0520">NAD</keyword>
<protein>
    <recommendedName>
        <fullName evidence="5">NADH-ubiquinone oxidoreductase chain 2</fullName>
        <ecNumber evidence="4">7.1.1.2</ecNumber>
    </recommendedName>
    <alternativeName>
        <fullName evidence="17">NADH dehydrogenase subunit 2</fullName>
    </alternativeName>
</protein>
<name>A0A384ZKL2_9HEMI</name>
<organism evidence="21">
    <name type="scientific">Macrosteles quadrimaculatus</name>
    <dbReference type="NCBI Taxonomy" id="2250545"/>
    <lineage>
        <taxon>Eukaryota</taxon>
        <taxon>Metazoa</taxon>
        <taxon>Ecdysozoa</taxon>
        <taxon>Arthropoda</taxon>
        <taxon>Hexapoda</taxon>
        <taxon>Insecta</taxon>
        <taxon>Pterygota</taxon>
        <taxon>Neoptera</taxon>
        <taxon>Paraneoptera</taxon>
        <taxon>Hemiptera</taxon>
        <taxon>Auchenorrhyncha</taxon>
        <taxon>Membracoidea</taxon>
        <taxon>Cicadellidae</taxon>
        <taxon>Deltocephalinae</taxon>
        <taxon>Macrosteles</taxon>
    </lineage>
</organism>
<evidence type="ECO:0000256" key="14">
    <source>
        <dbReference type="ARBA" id="ARBA00023075"/>
    </source>
</evidence>
<feature type="transmembrane region" description="Helical" evidence="19">
    <location>
        <begin position="190"/>
        <end position="210"/>
    </location>
</feature>
<evidence type="ECO:0000256" key="9">
    <source>
        <dbReference type="ARBA" id="ARBA00022792"/>
    </source>
</evidence>
<dbReference type="EMBL" id="MG727894">
    <property type="protein sequence ID" value="AWX90832.1"/>
    <property type="molecule type" value="Genomic_DNA"/>
</dbReference>
<feature type="domain" description="NADH:quinone oxidoreductase/Mrp antiporter transmembrane" evidence="20">
    <location>
        <begin position="24"/>
        <end position="274"/>
    </location>
</feature>
<dbReference type="RefSeq" id="YP_009520497.1">
    <property type="nucleotide sequence ID" value="NC_039560.1"/>
</dbReference>
<sequence length="327" mass="38361">MKMNSTNMILLNVMMIGVIMTSSSNSWISMWMGLEMSMISFIPLMGNQNNQMSSESMTKYFIIQSIASTMFLISTISMLIGVNMKMELMMKLSMLIKLGLVPFHNWIMMIIEFLSYQSMFILLTIMKIQPMIIMFQLNSNELLTIITMMSMTVSSISALNQSSMRKALGWSSIYNMSIMLTTINKLMVSLIYLVIYSMILLMLMSYFMLMKINYMNQLLFNEFSMMLKINMWINMLSMSGFPLTMGFFIKLIIIQTLIMENQYMIVMFLTLTSILIMMFYTRMTFNSMMTYNYMKKWMMISMNKPMYFLMITNVTLMSMMLTIISFM</sequence>
<dbReference type="GO" id="GO:0005743">
    <property type="term" value="C:mitochondrial inner membrane"/>
    <property type="evidence" value="ECO:0007669"/>
    <property type="project" value="UniProtKB-SubCell"/>
</dbReference>
<comment type="subcellular location">
    <subcellularLocation>
        <location evidence="2">Mitochondrion inner membrane</location>
        <topology evidence="2">Multi-pass membrane protein</topology>
    </subcellularLocation>
</comment>
<feature type="transmembrane region" description="Helical" evidence="19">
    <location>
        <begin position="60"/>
        <end position="82"/>
    </location>
</feature>
<feature type="transmembrane region" description="Helical" evidence="19">
    <location>
        <begin position="231"/>
        <end position="258"/>
    </location>
</feature>
<evidence type="ECO:0000313" key="21">
    <source>
        <dbReference type="EMBL" id="AWX90832.1"/>
    </source>
</evidence>
<evidence type="ECO:0000256" key="5">
    <source>
        <dbReference type="ARBA" id="ARBA00021008"/>
    </source>
</evidence>
<evidence type="ECO:0000256" key="1">
    <source>
        <dbReference type="ARBA" id="ARBA00003257"/>
    </source>
</evidence>
<evidence type="ECO:0000256" key="17">
    <source>
        <dbReference type="ARBA" id="ARBA00031028"/>
    </source>
</evidence>
<keyword evidence="6" id="KW-0813">Transport</keyword>
<proteinExistence type="inferred from homology"/>
<dbReference type="AlphaFoldDB" id="A0A384ZKL2"/>
<evidence type="ECO:0000256" key="4">
    <source>
        <dbReference type="ARBA" id="ARBA00012944"/>
    </source>
</evidence>
<evidence type="ECO:0000256" key="12">
    <source>
        <dbReference type="ARBA" id="ARBA00022989"/>
    </source>
</evidence>
<keyword evidence="16 19" id="KW-0472">Membrane</keyword>
<accession>A0A384ZKL2</accession>
<feature type="transmembrane region" description="Helical" evidence="19">
    <location>
        <begin position="306"/>
        <end position="326"/>
    </location>
</feature>
<evidence type="ECO:0000256" key="2">
    <source>
        <dbReference type="ARBA" id="ARBA00004448"/>
    </source>
</evidence>
<keyword evidence="8 19" id="KW-0812">Transmembrane</keyword>
<feature type="transmembrane region" description="Helical" evidence="19">
    <location>
        <begin position="103"/>
        <end position="122"/>
    </location>
</feature>
<evidence type="ECO:0000256" key="8">
    <source>
        <dbReference type="ARBA" id="ARBA00022692"/>
    </source>
</evidence>
<comment type="function">
    <text evidence="1">Core subunit of the mitochondrial membrane respiratory chain NADH dehydrogenase (Complex I) that is believed to belong to the minimal assembly required for catalysis. Complex I functions in the transfer of electrons from NADH to the respiratory chain. The immediate electron acceptor for the enzyme is believed to be ubiquinone.</text>
</comment>
<feature type="transmembrane region" description="Helical" evidence="19">
    <location>
        <begin position="9"/>
        <end position="28"/>
    </location>
</feature>
<evidence type="ECO:0000256" key="3">
    <source>
        <dbReference type="ARBA" id="ARBA00007012"/>
    </source>
</evidence>
<evidence type="ECO:0000256" key="10">
    <source>
        <dbReference type="ARBA" id="ARBA00022967"/>
    </source>
</evidence>
<dbReference type="GO" id="GO:0006120">
    <property type="term" value="P:mitochondrial electron transport, NADH to ubiquinone"/>
    <property type="evidence" value="ECO:0007669"/>
    <property type="project" value="TreeGrafter"/>
</dbReference>
<evidence type="ECO:0000256" key="6">
    <source>
        <dbReference type="ARBA" id="ARBA00022448"/>
    </source>
</evidence>
<dbReference type="PANTHER" id="PTHR46552:SF1">
    <property type="entry name" value="NADH-UBIQUINONE OXIDOREDUCTASE CHAIN 2"/>
    <property type="match status" value="1"/>
</dbReference>
<comment type="catalytic activity">
    <reaction evidence="18">
        <text>a ubiquinone + NADH + 5 H(+)(in) = a ubiquinol + NAD(+) + 4 H(+)(out)</text>
        <dbReference type="Rhea" id="RHEA:29091"/>
        <dbReference type="Rhea" id="RHEA-COMP:9565"/>
        <dbReference type="Rhea" id="RHEA-COMP:9566"/>
        <dbReference type="ChEBI" id="CHEBI:15378"/>
        <dbReference type="ChEBI" id="CHEBI:16389"/>
        <dbReference type="ChEBI" id="CHEBI:17976"/>
        <dbReference type="ChEBI" id="CHEBI:57540"/>
        <dbReference type="ChEBI" id="CHEBI:57945"/>
        <dbReference type="EC" id="7.1.1.2"/>
    </reaction>
</comment>
<keyword evidence="15 21" id="KW-0496">Mitochondrion</keyword>
<evidence type="ECO:0000259" key="20">
    <source>
        <dbReference type="Pfam" id="PF00361"/>
    </source>
</evidence>
<evidence type="ECO:0000256" key="19">
    <source>
        <dbReference type="SAM" id="Phobius"/>
    </source>
</evidence>
<evidence type="ECO:0000256" key="11">
    <source>
        <dbReference type="ARBA" id="ARBA00022982"/>
    </source>
</evidence>
<feature type="transmembrane region" description="Helical" evidence="19">
    <location>
        <begin position="264"/>
        <end position="285"/>
    </location>
</feature>
<reference evidence="21" key="1">
    <citation type="journal article" date="2018" name="Int. J. Biol. Macromol.">
        <title>Complete mitochondrial genome of Macrosteles quadrimaculatus (Matsumura) (Hemiptera: Cicadellidae: Deltocephalinae) with a shared tRNA rearrangement and its phylogenetic implications.</title>
        <authorList>
            <person name="Du Y."/>
            <person name="Dietrich C.H."/>
            <person name="Dai W."/>
        </authorList>
    </citation>
    <scope>NUCLEOTIDE SEQUENCE</scope>
</reference>
<evidence type="ECO:0000256" key="16">
    <source>
        <dbReference type="ARBA" id="ARBA00023136"/>
    </source>
</evidence>
<keyword evidence="14" id="KW-0830">Ubiquinone</keyword>
<keyword evidence="10" id="KW-1278">Translocase</keyword>
<evidence type="ECO:0000256" key="18">
    <source>
        <dbReference type="ARBA" id="ARBA00049551"/>
    </source>
</evidence>
<dbReference type="GO" id="GO:0008137">
    <property type="term" value="F:NADH dehydrogenase (ubiquinone) activity"/>
    <property type="evidence" value="ECO:0007669"/>
    <property type="project" value="UniProtKB-EC"/>
</dbReference>
<keyword evidence="7" id="KW-0679">Respiratory chain</keyword>
<evidence type="ECO:0000256" key="15">
    <source>
        <dbReference type="ARBA" id="ARBA00023128"/>
    </source>
</evidence>
<evidence type="ECO:0000256" key="13">
    <source>
        <dbReference type="ARBA" id="ARBA00023027"/>
    </source>
</evidence>
<dbReference type="EC" id="7.1.1.2" evidence="4"/>